<dbReference type="GeneID" id="19278943"/>
<dbReference type="EMBL" id="KI912120">
    <property type="protein sequence ID" value="ETS74064.1"/>
    <property type="molecule type" value="Genomic_DNA"/>
</dbReference>
<dbReference type="Pfam" id="PF06101">
    <property type="entry name" value="Vps62"/>
    <property type="match status" value="1"/>
</dbReference>
<dbReference type="AlphaFoldDB" id="W3WJW4"/>
<keyword evidence="3" id="KW-1185">Reference proteome</keyword>
<evidence type="ECO:0000313" key="3">
    <source>
        <dbReference type="Proteomes" id="UP000030651"/>
    </source>
</evidence>
<evidence type="ECO:0000313" key="2">
    <source>
        <dbReference type="EMBL" id="ETS74064.1"/>
    </source>
</evidence>
<dbReference type="InParanoid" id="W3WJW4"/>
<keyword evidence="1" id="KW-0812">Transmembrane</keyword>
<dbReference type="Proteomes" id="UP000030651">
    <property type="component" value="Unassembled WGS sequence"/>
</dbReference>
<dbReference type="KEGG" id="pfy:PFICI_13930"/>
<dbReference type="eggNOG" id="ENOG502R5A8">
    <property type="taxonomic scope" value="Eukaryota"/>
</dbReference>
<feature type="transmembrane region" description="Helical" evidence="1">
    <location>
        <begin position="6"/>
        <end position="30"/>
    </location>
</feature>
<dbReference type="PANTHER" id="PTHR48174:SF5">
    <property type="entry name" value="VACUOLAR PROTEIN SORTING-ASSOCIATED PROTEIN 62"/>
    <property type="match status" value="1"/>
</dbReference>
<reference evidence="3" key="1">
    <citation type="journal article" date="2015" name="BMC Genomics">
        <title>Genomic and transcriptomic analysis of the endophytic fungus Pestalotiopsis fici reveals its lifestyle and high potential for synthesis of natural products.</title>
        <authorList>
            <person name="Wang X."/>
            <person name="Zhang X."/>
            <person name="Liu L."/>
            <person name="Xiang M."/>
            <person name="Wang W."/>
            <person name="Sun X."/>
            <person name="Che Y."/>
            <person name="Guo L."/>
            <person name="Liu G."/>
            <person name="Guo L."/>
            <person name="Wang C."/>
            <person name="Yin W.B."/>
            <person name="Stadler M."/>
            <person name="Zhang X."/>
            <person name="Liu X."/>
        </authorList>
    </citation>
    <scope>NUCLEOTIDE SEQUENCE [LARGE SCALE GENOMIC DNA]</scope>
    <source>
        <strain evidence="3">W106-1 / CGMCC3.15140</strain>
    </source>
</reference>
<gene>
    <name evidence="2" type="ORF">PFICI_13930</name>
</gene>
<keyword evidence="1" id="KW-0472">Membrane</keyword>
<evidence type="ECO:0008006" key="4">
    <source>
        <dbReference type="Google" id="ProtNLM"/>
    </source>
</evidence>
<feature type="transmembrane region" description="Helical" evidence="1">
    <location>
        <begin position="370"/>
        <end position="388"/>
    </location>
</feature>
<sequence>MLHQQYASIMLGTVVSGGLCWNAILIYTLYNTAPLVRLHSQDSVRPSDIAQHLQHTTPMLKMASVAGLPELDLDNLGLLNVMSEGAEKVALTAIDDIIDLPVWLRGETPDEMGALRNSTACVVILVGSEKDSSDFDAFYFYFYSYNRGPNITQVLAPIKGLIEDSLEGGMHFGDHVGDWEYNMVRFRKGRPTGLHFSQHSDGATYDWDDPSLSKDNGRPLVYSAYGSHANYISAGDHVHDSVLLDYCDAGQLWDPVSSAYFYHLEPVTFELTRMFLFDPPKESNLTSFVYFSGLWGDLQYEDEDTRQSTVPYFGLKRYVSGPSGPITKHLVRRGLFPDQRERKSWLQWGIGIFMSLYPCCLRGWKAWASGTMIIVILIVIVIMVRYAVKQSQLKGRGYKKIESTEDIPPNDIENSG</sequence>
<protein>
    <recommendedName>
        <fullName evidence="4">Vacuolar protein sorting-associated protein 62</fullName>
    </recommendedName>
</protein>
<keyword evidence="1" id="KW-1133">Transmembrane helix</keyword>
<dbReference type="RefSeq" id="XP_007840702.1">
    <property type="nucleotide sequence ID" value="XM_007842511.1"/>
</dbReference>
<name>W3WJW4_PESFW</name>
<dbReference type="PANTHER" id="PTHR48174">
    <property type="entry name" value="DUF946 FAMILY PROTEIN"/>
    <property type="match status" value="1"/>
</dbReference>
<dbReference type="HOGENOM" id="CLU_024079_3_0_1"/>
<dbReference type="OrthoDB" id="188042at2759"/>
<dbReference type="InterPro" id="IPR009291">
    <property type="entry name" value="Vps62"/>
</dbReference>
<accession>W3WJW4</accession>
<proteinExistence type="predicted"/>
<evidence type="ECO:0000256" key="1">
    <source>
        <dbReference type="SAM" id="Phobius"/>
    </source>
</evidence>
<dbReference type="OMA" id="LFGQAKF"/>
<organism evidence="2 3">
    <name type="scientific">Pestalotiopsis fici (strain W106-1 / CGMCC3.15140)</name>
    <dbReference type="NCBI Taxonomy" id="1229662"/>
    <lineage>
        <taxon>Eukaryota</taxon>
        <taxon>Fungi</taxon>
        <taxon>Dikarya</taxon>
        <taxon>Ascomycota</taxon>
        <taxon>Pezizomycotina</taxon>
        <taxon>Sordariomycetes</taxon>
        <taxon>Xylariomycetidae</taxon>
        <taxon>Amphisphaeriales</taxon>
        <taxon>Sporocadaceae</taxon>
        <taxon>Pestalotiopsis</taxon>
    </lineage>
</organism>